<dbReference type="NCBIfam" id="TIGR00536">
    <property type="entry name" value="hemK_fam"/>
    <property type="match status" value="1"/>
</dbReference>
<feature type="domain" description="Release factor glutamine methyltransferase N-terminal" evidence="6">
    <location>
        <begin position="10"/>
        <end position="78"/>
    </location>
</feature>
<dbReference type="SUPFAM" id="SSF53335">
    <property type="entry name" value="S-adenosyl-L-methionine-dependent methyltransferases"/>
    <property type="match status" value="1"/>
</dbReference>
<comment type="caution">
    <text evidence="7">The sequence shown here is derived from an EMBL/GenBank/DDBJ whole genome shotgun (WGS) entry which is preliminary data.</text>
</comment>
<dbReference type="PATRIC" id="fig|1703775.3.peg.1628"/>
<dbReference type="PANTHER" id="PTHR18895:SF74">
    <property type="entry name" value="MTRF1L RELEASE FACTOR GLUTAMINE METHYLTRANSFERASE"/>
    <property type="match status" value="1"/>
</dbReference>
<comment type="similarity">
    <text evidence="4">Belongs to the protein N5-glutamine methyltransferase family. PrmC subfamily.</text>
</comment>
<dbReference type="InterPro" id="IPR004556">
    <property type="entry name" value="HemK-like"/>
</dbReference>
<evidence type="ECO:0000313" key="7">
    <source>
        <dbReference type="EMBL" id="KPJ69045.1"/>
    </source>
</evidence>
<evidence type="ECO:0000256" key="2">
    <source>
        <dbReference type="ARBA" id="ARBA00022679"/>
    </source>
</evidence>
<dbReference type="Proteomes" id="UP000051861">
    <property type="component" value="Unassembled WGS sequence"/>
</dbReference>
<dbReference type="Gene3D" id="3.40.50.150">
    <property type="entry name" value="Vaccinia Virus protein VP39"/>
    <property type="match status" value="1"/>
</dbReference>
<dbReference type="InterPro" id="IPR029063">
    <property type="entry name" value="SAM-dependent_MTases_sf"/>
</dbReference>
<feature type="binding site" evidence="4">
    <location>
        <begin position="126"/>
        <end position="130"/>
    </location>
    <ligand>
        <name>S-adenosyl-L-methionine</name>
        <dbReference type="ChEBI" id="CHEBI:59789"/>
    </ligand>
</feature>
<dbReference type="GO" id="GO:0102559">
    <property type="term" value="F:peptide chain release factor N(5)-glutamine methyltransferase activity"/>
    <property type="evidence" value="ECO:0007669"/>
    <property type="project" value="UniProtKB-EC"/>
</dbReference>
<protein>
    <recommendedName>
        <fullName evidence="4">Release factor glutamine methyltransferase</fullName>
        <shortName evidence="4">RF MTase</shortName>
        <ecNumber evidence="4">2.1.1.297</ecNumber>
    </recommendedName>
    <alternativeName>
        <fullName evidence="4">N5-glutamine methyltransferase PrmC</fullName>
    </alternativeName>
    <alternativeName>
        <fullName evidence="4">Protein-(glutamine-N5) MTase PrmC</fullName>
    </alternativeName>
    <alternativeName>
        <fullName evidence="4">Protein-glutamine N-methyltransferase PrmC</fullName>
    </alternativeName>
</protein>
<keyword evidence="3 4" id="KW-0949">S-adenosyl-L-methionine</keyword>
<feature type="domain" description="Methyltransferase" evidence="5">
    <location>
        <begin position="124"/>
        <end position="247"/>
    </location>
</feature>
<evidence type="ECO:0000256" key="3">
    <source>
        <dbReference type="ARBA" id="ARBA00022691"/>
    </source>
</evidence>
<comment type="function">
    <text evidence="4">Methylates the class 1 translation termination release factors RF1/PrfA and RF2/PrfB on the glutamine residue of the universally conserved GGQ motif.</text>
</comment>
<dbReference type="InterPro" id="IPR050320">
    <property type="entry name" value="N5-glutamine_MTase"/>
</dbReference>
<dbReference type="InterPro" id="IPR025714">
    <property type="entry name" value="Methyltranfer_dom"/>
</dbReference>
<proteinExistence type="inferred from homology"/>
<dbReference type="CDD" id="cd02440">
    <property type="entry name" value="AdoMet_MTases"/>
    <property type="match status" value="1"/>
</dbReference>
<feature type="binding site" evidence="4">
    <location>
        <position position="149"/>
    </location>
    <ligand>
        <name>S-adenosyl-L-methionine</name>
        <dbReference type="ChEBI" id="CHEBI:59789"/>
    </ligand>
</feature>
<evidence type="ECO:0000256" key="4">
    <source>
        <dbReference type="HAMAP-Rule" id="MF_02126"/>
    </source>
</evidence>
<feature type="binding site" evidence="4">
    <location>
        <position position="192"/>
    </location>
    <ligand>
        <name>S-adenosyl-L-methionine</name>
        <dbReference type="ChEBI" id="CHEBI:59789"/>
    </ligand>
</feature>
<dbReference type="Gene3D" id="1.10.8.10">
    <property type="entry name" value="DNA helicase RuvA subunit, C-terminal domain"/>
    <property type="match status" value="1"/>
</dbReference>
<keyword evidence="1 4" id="KW-0489">Methyltransferase</keyword>
<comment type="caution">
    <text evidence="4">Lacks conserved residue(s) required for the propagation of feature annotation.</text>
</comment>
<dbReference type="NCBIfam" id="TIGR03534">
    <property type="entry name" value="RF_mod_PrmC"/>
    <property type="match status" value="1"/>
</dbReference>
<organism evidence="7 8">
    <name type="scientific">candidate division WOR-1 bacterium DG_54_3</name>
    <dbReference type="NCBI Taxonomy" id="1703775"/>
    <lineage>
        <taxon>Bacteria</taxon>
        <taxon>Bacillati</taxon>
        <taxon>Saganbacteria</taxon>
    </lineage>
</organism>
<dbReference type="GO" id="GO:0032259">
    <property type="term" value="P:methylation"/>
    <property type="evidence" value="ECO:0007669"/>
    <property type="project" value="UniProtKB-KW"/>
</dbReference>
<feature type="binding site" evidence="4">
    <location>
        <begin position="192"/>
        <end position="195"/>
    </location>
    <ligand>
        <name>substrate</name>
    </ligand>
</feature>
<evidence type="ECO:0000313" key="8">
    <source>
        <dbReference type="Proteomes" id="UP000051861"/>
    </source>
</evidence>
<dbReference type="InterPro" id="IPR019874">
    <property type="entry name" value="RF_methyltr_PrmC"/>
</dbReference>
<gene>
    <name evidence="4" type="primary">prmC</name>
    <name evidence="7" type="ORF">AMJ44_04770</name>
</gene>
<dbReference type="Pfam" id="PF13847">
    <property type="entry name" value="Methyltransf_31"/>
    <property type="match status" value="1"/>
</dbReference>
<dbReference type="InterPro" id="IPR002052">
    <property type="entry name" value="DNA_methylase_N6_adenine_CS"/>
</dbReference>
<dbReference type="GO" id="GO:0003676">
    <property type="term" value="F:nucleic acid binding"/>
    <property type="evidence" value="ECO:0007669"/>
    <property type="project" value="InterPro"/>
</dbReference>
<name>A0A0S7Y2R9_UNCSA</name>
<sequence>METWTISKTLNWTTEYFKKHNMEWPHLEAEILLAYSLKLKRIELYTNHERVLTKEELGRFKELIQRRSKHEPIAYITGIQPFMSLDFYVDHTVLIPRPETEKLVEVVIDSIKSLIPHTPSLTADIGTGCGAIAISLAKYLPNIKVIGIDSSPDAIKIAQRNAEHHQVTDRCQFIVGNLFEPLKEKADIIVSNPPYIPSSEIDKLQIDIKDWEPKEALDGGEDGLEYIGKLIENAPNCLKPKGLLLIEIGFDQGNKAIKLAQDQKKYDEINIIKDLNGEDRILKARTL</sequence>
<dbReference type="Pfam" id="PF17827">
    <property type="entry name" value="PrmC_N"/>
    <property type="match status" value="1"/>
</dbReference>
<accession>A0A0S7Y2R9</accession>
<dbReference type="HAMAP" id="MF_02126">
    <property type="entry name" value="RF_methyltr_PrmC"/>
    <property type="match status" value="1"/>
</dbReference>
<reference evidence="7 8" key="1">
    <citation type="journal article" date="2015" name="Microbiome">
        <title>Genomic resolution of linkages in carbon, nitrogen, and sulfur cycling among widespread estuary sediment bacteria.</title>
        <authorList>
            <person name="Baker B.J."/>
            <person name="Lazar C.S."/>
            <person name="Teske A.P."/>
            <person name="Dick G.J."/>
        </authorList>
    </citation>
    <scope>NUCLEOTIDE SEQUENCE [LARGE SCALE GENOMIC DNA]</scope>
    <source>
        <strain evidence="7">DG_54_3</strain>
    </source>
</reference>
<dbReference type="PANTHER" id="PTHR18895">
    <property type="entry name" value="HEMK METHYLTRANSFERASE"/>
    <property type="match status" value="1"/>
</dbReference>
<dbReference type="PROSITE" id="PS00092">
    <property type="entry name" value="N6_MTASE"/>
    <property type="match status" value="1"/>
</dbReference>
<dbReference type="EMBL" id="LIZX01000033">
    <property type="protein sequence ID" value="KPJ69045.1"/>
    <property type="molecule type" value="Genomic_DNA"/>
</dbReference>
<dbReference type="AlphaFoldDB" id="A0A0S7Y2R9"/>
<evidence type="ECO:0000259" key="6">
    <source>
        <dbReference type="Pfam" id="PF17827"/>
    </source>
</evidence>
<evidence type="ECO:0000256" key="1">
    <source>
        <dbReference type="ARBA" id="ARBA00022603"/>
    </source>
</evidence>
<comment type="catalytic activity">
    <reaction evidence="4">
        <text>L-glutaminyl-[peptide chain release factor] + S-adenosyl-L-methionine = N(5)-methyl-L-glutaminyl-[peptide chain release factor] + S-adenosyl-L-homocysteine + H(+)</text>
        <dbReference type="Rhea" id="RHEA:42896"/>
        <dbReference type="Rhea" id="RHEA-COMP:10271"/>
        <dbReference type="Rhea" id="RHEA-COMP:10272"/>
        <dbReference type="ChEBI" id="CHEBI:15378"/>
        <dbReference type="ChEBI" id="CHEBI:30011"/>
        <dbReference type="ChEBI" id="CHEBI:57856"/>
        <dbReference type="ChEBI" id="CHEBI:59789"/>
        <dbReference type="ChEBI" id="CHEBI:61891"/>
        <dbReference type="EC" id="2.1.1.297"/>
    </reaction>
</comment>
<keyword evidence="2 4" id="KW-0808">Transferase</keyword>
<dbReference type="EC" id="2.1.1.297" evidence="4"/>
<evidence type="ECO:0000259" key="5">
    <source>
        <dbReference type="Pfam" id="PF13847"/>
    </source>
</evidence>
<dbReference type="InterPro" id="IPR040758">
    <property type="entry name" value="PrmC_N"/>
</dbReference>